<accession>X1I4T7</accession>
<organism evidence="1">
    <name type="scientific">marine sediment metagenome</name>
    <dbReference type="NCBI Taxonomy" id="412755"/>
    <lineage>
        <taxon>unclassified sequences</taxon>
        <taxon>metagenomes</taxon>
        <taxon>ecological metagenomes</taxon>
    </lineage>
</organism>
<proteinExistence type="predicted"/>
<dbReference type="AlphaFoldDB" id="X1I4T7"/>
<protein>
    <submittedName>
        <fullName evidence="1">Uncharacterized protein</fullName>
    </submittedName>
</protein>
<comment type="caution">
    <text evidence="1">The sequence shown here is derived from an EMBL/GenBank/DDBJ whole genome shotgun (WGS) entry which is preliminary data.</text>
</comment>
<sequence>PKRRLCAGVLLKSEFSYENVGIENHINYIYRIKGTLCVYETYGIAAILNTSIIDNFFRSLNGSTQVNAGDIRILPLPSPENINRIGKLVEQTHPKIGYELDNIVASVLGIESKIIKDLSIFCFGFVTTPSCHHSLQGISFLT</sequence>
<reference evidence="1" key="1">
    <citation type="journal article" date="2014" name="Front. Microbiol.">
        <title>High frequency of phylogenetically diverse reductive dehalogenase-homologous genes in deep subseafloor sedimentary metagenomes.</title>
        <authorList>
            <person name="Kawai M."/>
            <person name="Futagami T."/>
            <person name="Toyoda A."/>
            <person name="Takaki Y."/>
            <person name="Nishi S."/>
            <person name="Hori S."/>
            <person name="Arai W."/>
            <person name="Tsubouchi T."/>
            <person name="Morono Y."/>
            <person name="Uchiyama I."/>
            <person name="Ito T."/>
            <person name="Fujiyama A."/>
            <person name="Inagaki F."/>
            <person name="Takami H."/>
        </authorList>
    </citation>
    <scope>NUCLEOTIDE SEQUENCE</scope>
    <source>
        <strain evidence="1">Expedition CK06-06</strain>
    </source>
</reference>
<feature type="non-terminal residue" evidence="1">
    <location>
        <position position="1"/>
    </location>
</feature>
<gene>
    <name evidence="1" type="ORF">S03H2_62431</name>
</gene>
<name>X1I4T7_9ZZZZ</name>
<dbReference type="EMBL" id="BARU01040379">
    <property type="protein sequence ID" value="GAH77411.1"/>
    <property type="molecule type" value="Genomic_DNA"/>
</dbReference>
<evidence type="ECO:0000313" key="1">
    <source>
        <dbReference type="EMBL" id="GAH77411.1"/>
    </source>
</evidence>